<dbReference type="PANTHER" id="PTHR46889">
    <property type="entry name" value="TRANSPOSASE INSF FOR INSERTION SEQUENCE IS3B-RELATED"/>
    <property type="match status" value="1"/>
</dbReference>
<dbReference type="InterPro" id="IPR036397">
    <property type="entry name" value="RNaseH_sf"/>
</dbReference>
<feature type="domain" description="Integrase catalytic" evidence="1">
    <location>
        <begin position="71"/>
        <end position="160"/>
    </location>
</feature>
<dbReference type="GO" id="GO:0003676">
    <property type="term" value="F:nucleic acid binding"/>
    <property type="evidence" value="ECO:0007669"/>
    <property type="project" value="InterPro"/>
</dbReference>
<dbReference type="Gene3D" id="3.30.420.10">
    <property type="entry name" value="Ribonuclease H-like superfamily/Ribonuclease H"/>
    <property type="match status" value="1"/>
</dbReference>
<dbReference type="EMBL" id="FUWP01000023">
    <property type="protein sequence ID" value="SKA51836.1"/>
    <property type="molecule type" value="Genomic_DNA"/>
</dbReference>
<proteinExistence type="predicted"/>
<dbReference type="PANTHER" id="PTHR46889:SF4">
    <property type="entry name" value="TRANSPOSASE INSO FOR INSERTION SEQUENCE ELEMENT IS911B-RELATED"/>
    <property type="match status" value="1"/>
</dbReference>
<dbReference type="InterPro" id="IPR012337">
    <property type="entry name" value="RNaseH-like_sf"/>
</dbReference>
<sequence length="160" mass="17787">MKAAHHASGNSAGARTIAGIVTTKGVPLSRYKATNVMKNLGLVSCQIKKHRYKKAENEHLNIPNTLDRQFAVTEPNQVWCGDVTYIWSGQRWLYLAVVIDLFARKVISWATSGSPNTDLTGRLMKFEEPLKVSCFIPIKAVIIQVNNFAGYFGGIKLHKV</sequence>
<name>A0A1T4UGW3_9GAMM</name>
<dbReference type="AlphaFoldDB" id="A0A1T4UGW3"/>
<dbReference type="Pfam" id="PF00665">
    <property type="entry name" value="rve"/>
    <property type="match status" value="1"/>
</dbReference>
<evidence type="ECO:0000259" key="1">
    <source>
        <dbReference type="PROSITE" id="PS50994"/>
    </source>
</evidence>
<accession>A0A1T4UGW3</accession>
<dbReference type="InterPro" id="IPR050900">
    <property type="entry name" value="Transposase_IS3/IS150/IS904"/>
</dbReference>
<gene>
    <name evidence="2" type="ORF">CZ814_03223</name>
</gene>
<dbReference type="SUPFAM" id="SSF53098">
    <property type="entry name" value="Ribonuclease H-like"/>
    <property type="match status" value="1"/>
</dbReference>
<dbReference type="GO" id="GO:0015074">
    <property type="term" value="P:DNA integration"/>
    <property type="evidence" value="ECO:0007669"/>
    <property type="project" value="InterPro"/>
</dbReference>
<organism evidence="2 3">
    <name type="scientific">Photobacterium toruni</name>
    <dbReference type="NCBI Taxonomy" id="1935446"/>
    <lineage>
        <taxon>Bacteria</taxon>
        <taxon>Pseudomonadati</taxon>
        <taxon>Pseudomonadota</taxon>
        <taxon>Gammaproteobacteria</taxon>
        <taxon>Vibrionales</taxon>
        <taxon>Vibrionaceae</taxon>
        <taxon>Photobacterium</taxon>
    </lineage>
</organism>
<dbReference type="InterPro" id="IPR001584">
    <property type="entry name" value="Integrase_cat-core"/>
</dbReference>
<reference evidence="2 3" key="1">
    <citation type="submission" date="2017-02" db="EMBL/GenBank/DDBJ databases">
        <authorList>
            <person name="Peterson S.W."/>
        </authorList>
    </citation>
    <scope>NUCLEOTIDE SEQUENCE [LARGE SCALE GENOMIC DNA]</scope>
    <source>
        <strain evidence="2 3">CECT 9189</strain>
    </source>
</reference>
<dbReference type="Proteomes" id="UP000191116">
    <property type="component" value="Unassembled WGS sequence"/>
</dbReference>
<evidence type="ECO:0000313" key="3">
    <source>
        <dbReference type="Proteomes" id="UP000191116"/>
    </source>
</evidence>
<protein>
    <submittedName>
        <fullName evidence="2">Integrase core domain protein</fullName>
    </submittedName>
</protein>
<dbReference type="PROSITE" id="PS50994">
    <property type="entry name" value="INTEGRASE"/>
    <property type="match status" value="1"/>
</dbReference>
<evidence type="ECO:0000313" key="2">
    <source>
        <dbReference type="EMBL" id="SKA51836.1"/>
    </source>
</evidence>